<proteinExistence type="predicted"/>
<dbReference type="Pfam" id="PF19179">
    <property type="entry name" value="TTC3_DZIP3_dom"/>
    <property type="match status" value="1"/>
</dbReference>
<keyword evidence="9" id="KW-0862">Zinc</keyword>
<dbReference type="EMBL" id="JANIIK010000115">
    <property type="protein sequence ID" value="KAJ3589268.1"/>
    <property type="molecule type" value="Genomic_DNA"/>
</dbReference>
<evidence type="ECO:0000256" key="3">
    <source>
        <dbReference type="ARBA" id="ARBA00004906"/>
    </source>
</evidence>
<evidence type="ECO:0000256" key="5">
    <source>
        <dbReference type="ARBA" id="ARBA00022490"/>
    </source>
</evidence>
<evidence type="ECO:0000259" key="14">
    <source>
        <dbReference type="PROSITE" id="PS50089"/>
    </source>
</evidence>
<gene>
    <name evidence="15" type="ORF">NHX12_010113</name>
</gene>
<reference evidence="15" key="1">
    <citation type="submission" date="2022-07" db="EMBL/GenBank/DDBJ databases">
        <title>Chromosome-level genome of Muraenolepis orangiensis.</title>
        <authorList>
            <person name="Kim J."/>
        </authorList>
    </citation>
    <scope>NUCLEOTIDE SEQUENCE</scope>
    <source>
        <strain evidence="15">KU_S4_2022</strain>
        <tissue evidence="15">Muscle</tissue>
    </source>
</reference>
<dbReference type="InterPro" id="IPR019734">
    <property type="entry name" value="TPR_rpt"/>
</dbReference>
<evidence type="ECO:0000256" key="13">
    <source>
        <dbReference type="SAM" id="MobiDB-lite"/>
    </source>
</evidence>
<evidence type="ECO:0000313" key="16">
    <source>
        <dbReference type="Proteomes" id="UP001148018"/>
    </source>
</evidence>
<name>A0A9Q0DIY2_9TELE</name>
<dbReference type="Pfam" id="PF13639">
    <property type="entry name" value="zf-RING_2"/>
    <property type="match status" value="1"/>
</dbReference>
<dbReference type="GO" id="GO:0008270">
    <property type="term" value="F:zinc ion binding"/>
    <property type="evidence" value="ECO:0007669"/>
    <property type="project" value="UniProtKB-KW"/>
</dbReference>
<dbReference type="Pfam" id="PF24812">
    <property type="entry name" value="WHD_TTC3"/>
    <property type="match status" value="1"/>
</dbReference>
<feature type="region of interest" description="Disordered" evidence="13">
    <location>
        <begin position="768"/>
        <end position="788"/>
    </location>
</feature>
<comment type="pathway">
    <text evidence="3">Protein modification; protein ubiquitination.</text>
</comment>
<dbReference type="InterPro" id="IPR011990">
    <property type="entry name" value="TPR-like_helical_dom_sf"/>
</dbReference>
<evidence type="ECO:0000256" key="2">
    <source>
        <dbReference type="ARBA" id="ARBA00004496"/>
    </source>
</evidence>
<dbReference type="Proteomes" id="UP001148018">
    <property type="component" value="Unassembled WGS sequence"/>
</dbReference>
<dbReference type="PROSITE" id="PS50005">
    <property type="entry name" value="TPR"/>
    <property type="match status" value="1"/>
</dbReference>
<evidence type="ECO:0000256" key="7">
    <source>
        <dbReference type="ARBA" id="ARBA00022723"/>
    </source>
</evidence>
<evidence type="ECO:0000256" key="1">
    <source>
        <dbReference type="ARBA" id="ARBA00000900"/>
    </source>
</evidence>
<evidence type="ECO:0000256" key="9">
    <source>
        <dbReference type="ARBA" id="ARBA00022833"/>
    </source>
</evidence>
<keyword evidence="8 10" id="KW-0863">Zinc-finger</keyword>
<feature type="region of interest" description="Disordered" evidence="13">
    <location>
        <begin position="1290"/>
        <end position="1313"/>
    </location>
</feature>
<sequence length="1483" mass="167408">MSMLDKTNNEETYKSWINLPHDTKKTTGQLLKIGSFWYPMVLQRQRVNNTTRWAMHIGFIDPIESELNLKHLSRIEVLEAIFRALDKGCVNMDKTRHLIWISNKLNLLVPEALEDALQWLERTGEYDMCQRLMDLGSKELCFITIQYIFAEYCQFIQSMGKCAAMLLKALTRHHNAANALKYLKAVGDGKRAVLIDPMWAKGHYRYSEALFCLNEYKWALQANEYAQSVPKGTNPNACAALRTAVQDGYGALADLRCWLAEKAFSQALGMLQTTTLKDLGISTLDEALLRYGRASALIEIGQPQELGEALKEFGIIKSLEKRTFQCLVYYGIGRVYFKENRFKDALTHFSDSMQMVDKRIIPGKLTWPLTKEVVKETQLDYFKELLLEVMESCQFPPMPDAICRHGNGIGHIKTAIYFTDPDFKGFIRLACSQGCVVEYHISCWKSFKTTSFSDTNEKDFLQRDCFTPDCKGAVCSIQIYGSTGLIKCKFETVIKKAEHPKKFRVIQKCTSLKNLESKAERKLRRKQAKQASKDRNIADGPGHPSPRAEEPDAVTGNKHSQEAGLLALRRDRVLFQIKQHRELLGEHPCPDLGALVARLRPWVELDVSKGNAVAARFMGAEQARAESLGQLADLLLERRNRVWARVFVEFLGSSLKWARQLDDDGLSAATVFIETYAGHLEEMDPSCLLNFAPLQDVLVKKFESRPELLSQSGIGVVEYLRRAPVQDVRLFIWTLEEHRDHYNYCHTILDEFFEILDGDCLVMKRSDNVNENSSPVKTRNRGRKKKVKDQKTVIVLSGMRGSTQRDEQDFSGDNEDTLSFYQPSDDPFSVPDHMRDRVACFESQFNPTPDHKSVLDNNPDTLTQENIYDYFAQILEEHGPLGAQDPLLLGQLDHFPAEARQRILRSGGLTSLLLRSPHRFVVMGERVGLAKHTGSLRDTASGGLNDLDDLDDDECCFLDEGFALPCPYLQFGAPESGSEAPGAACVSEEYRLHSGTARGGAEETDNHVGRSLGADLDHIGTPVNNAELGNAQDQRDVAINAEEKKRIQNDLAKDLAEKNKRAITSLQKEIEDTYTNIQVTNKEVELFQQKLEEMVRKDQKEKKANQEELKALKTEIEELAGKRTGLSKSLQEKSKQYDKQLRDFCDLSNQSAAAKLSLEDEIKRCRGVCTEAAARSQKAELSLLENTCVQSLYCLHKSLSDSREILLRIDEVAHRYPAQLTAVFQHRWRSCVQEATEKIALVENQFQQQTMQVRQGTRLSTLPQVGVPSAPEPPVAVTFSSIHKLCLGEVPKASPPPPPGQRSRPLEPKQNLNRSDKILVQLKAMFPIYTRQELMKFVHTLRRANGVVLTSMPFHDVIRSVSEIVLDHQAKEADGVWQQSGASSWEVAAPPPASQAWMQLGPQKHSHPKAINMGDPCIICHDDMLPASVCVLQCRHSFHEECIKAWLKEQSTCPTCRKHALLPEDFPLLAGRRNTGRPAPSFS</sequence>
<accession>A0A9Q0DIY2</accession>
<feature type="coiled-coil region" evidence="12">
    <location>
        <begin position="1077"/>
        <end position="1129"/>
    </location>
</feature>
<evidence type="ECO:0000256" key="12">
    <source>
        <dbReference type="SAM" id="Coils"/>
    </source>
</evidence>
<keyword evidence="5" id="KW-0963">Cytoplasm</keyword>
<evidence type="ECO:0000313" key="15">
    <source>
        <dbReference type="EMBL" id="KAJ3589268.1"/>
    </source>
</evidence>
<evidence type="ECO:0000256" key="8">
    <source>
        <dbReference type="ARBA" id="ARBA00022771"/>
    </source>
</evidence>
<keyword evidence="7" id="KW-0479">Metal-binding</keyword>
<evidence type="ECO:0000256" key="11">
    <source>
        <dbReference type="PROSITE-ProRule" id="PRU00339"/>
    </source>
</evidence>
<dbReference type="Pfam" id="PF24905">
    <property type="entry name" value="TTC3_9th"/>
    <property type="match status" value="1"/>
</dbReference>
<comment type="catalytic activity">
    <reaction evidence="1">
        <text>S-ubiquitinyl-[E2 ubiquitin-conjugating enzyme]-L-cysteine + [acceptor protein]-L-lysine = [E2 ubiquitin-conjugating enzyme]-L-cysteine + N(6)-ubiquitinyl-[acceptor protein]-L-lysine.</text>
        <dbReference type="EC" id="2.3.2.27"/>
    </reaction>
</comment>
<dbReference type="InterPro" id="IPR001841">
    <property type="entry name" value="Znf_RING"/>
</dbReference>
<dbReference type="PANTHER" id="PTHR17550">
    <property type="entry name" value="E3 UBIQUITIN-PROTEIN LIGASE TTC3"/>
    <property type="match status" value="1"/>
</dbReference>
<dbReference type="Gene3D" id="1.25.40.10">
    <property type="entry name" value="Tetratricopeptide repeat domain"/>
    <property type="match status" value="1"/>
</dbReference>
<dbReference type="CDD" id="cd16481">
    <property type="entry name" value="RING-H2_TTC3"/>
    <property type="match status" value="1"/>
</dbReference>
<comment type="subcellular location">
    <subcellularLocation>
        <location evidence="2">Cytoplasm</location>
    </subcellularLocation>
</comment>
<dbReference type="GO" id="GO:0061630">
    <property type="term" value="F:ubiquitin protein ligase activity"/>
    <property type="evidence" value="ECO:0007669"/>
    <property type="project" value="UniProtKB-EC"/>
</dbReference>
<evidence type="ECO:0000256" key="6">
    <source>
        <dbReference type="ARBA" id="ARBA00022679"/>
    </source>
</evidence>
<dbReference type="PROSITE" id="PS50089">
    <property type="entry name" value="ZF_RING_2"/>
    <property type="match status" value="1"/>
</dbReference>
<feature type="region of interest" description="Disordered" evidence="13">
    <location>
        <begin position="518"/>
        <end position="560"/>
    </location>
</feature>
<dbReference type="InterPro" id="IPR056872">
    <property type="entry name" value="TTC3/DZIP3-like_helical"/>
</dbReference>
<dbReference type="OrthoDB" id="8062037at2759"/>
<dbReference type="EC" id="2.3.2.27" evidence="4"/>
<feature type="compositionally biased region" description="Basic residues" evidence="13">
    <location>
        <begin position="778"/>
        <end position="788"/>
    </location>
</feature>
<dbReference type="InterPro" id="IPR013083">
    <property type="entry name" value="Znf_RING/FYVE/PHD"/>
</dbReference>
<dbReference type="PANTHER" id="PTHR17550:SF8">
    <property type="entry name" value="RING-TYPE E3 UBIQUITIN TRANSFERASE"/>
    <property type="match status" value="1"/>
</dbReference>
<evidence type="ECO:0000256" key="4">
    <source>
        <dbReference type="ARBA" id="ARBA00012483"/>
    </source>
</evidence>
<protein>
    <recommendedName>
        <fullName evidence="4">RING-type E3 ubiquitin transferase</fullName>
        <ecNumber evidence="4">2.3.2.27</ecNumber>
    </recommendedName>
</protein>
<dbReference type="GO" id="GO:0005737">
    <property type="term" value="C:cytoplasm"/>
    <property type="evidence" value="ECO:0007669"/>
    <property type="project" value="UniProtKB-SubCell"/>
</dbReference>
<dbReference type="InterPro" id="IPR056870">
    <property type="entry name" value="TTC3/DZIP3/RBM44-like_helical"/>
</dbReference>
<dbReference type="Pfam" id="PF24525">
    <property type="entry name" value="TTC3"/>
    <property type="match status" value="1"/>
</dbReference>
<keyword evidence="11" id="KW-0802">TPR repeat</keyword>
<dbReference type="SMART" id="SM00184">
    <property type="entry name" value="RING"/>
    <property type="match status" value="1"/>
</dbReference>
<feature type="domain" description="RING-type" evidence="14">
    <location>
        <begin position="1417"/>
        <end position="1457"/>
    </location>
</feature>
<dbReference type="SUPFAM" id="SSF57850">
    <property type="entry name" value="RING/U-box"/>
    <property type="match status" value="1"/>
</dbReference>
<dbReference type="Gene3D" id="3.30.40.10">
    <property type="entry name" value="Zinc/RING finger domain, C3HC4 (zinc finger)"/>
    <property type="match status" value="1"/>
</dbReference>
<keyword evidence="12" id="KW-0175">Coiled coil</keyword>
<keyword evidence="16" id="KW-1185">Reference proteome</keyword>
<feature type="repeat" description="TPR" evidence="11">
    <location>
        <begin position="326"/>
        <end position="359"/>
    </location>
</feature>
<dbReference type="SUPFAM" id="SSF48452">
    <property type="entry name" value="TPR-like"/>
    <property type="match status" value="1"/>
</dbReference>
<evidence type="ECO:0000256" key="10">
    <source>
        <dbReference type="PROSITE-ProRule" id="PRU00175"/>
    </source>
</evidence>
<keyword evidence="6" id="KW-0808">Transferase</keyword>
<dbReference type="InterPro" id="IPR043866">
    <property type="entry name" value="TTC3/DZIP3_dom"/>
</dbReference>
<organism evidence="15 16">
    <name type="scientific">Muraenolepis orangiensis</name>
    <name type="common">Patagonian moray cod</name>
    <dbReference type="NCBI Taxonomy" id="630683"/>
    <lineage>
        <taxon>Eukaryota</taxon>
        <taxon>Metazoa</taxon>
        <taxon>Chordata</taxon>
        <taxon>Craniata</taxon>
        <taxon>Vertebrata</taxon>
        <taxon>Euteleostomi</taxon>
        <taxon>Actinopterygii</taxon>
        <taxon>Neopterygii</taxon>
        <taxon>Teleostei</taxon>
        <taxon>Neoteleostei</taxon>
        <taxon>Acanthomorphata</taxon>
        <taxon>Zeiogadaria</taxon>
        <taxon>Gadariae</taxon>
        <taxon>Gadiformes</taxon>
        <taxon>Muraenolepidoidei</taxon>
        <taxon>Muraenolepididae</taxon>
        <taxon>Muraenolepis</taxon>
    </lineage>
</organism>
<comment type="caution">
    <text evidence="15">The sequence shown here is derived from an EMBL/GenBank/DDBJ whole genome shotgun (WGS) entry which is preliminary data.</text>
</comment>
<dbReference type="InterPro" id="IPR056871">
    <property type="entry name" value="WH_TTC3"/>
</dbReference>